<reference evidence="3 4" key="1">
    <citation type="submission" date="2016-08" db="EMBL/GenBank/DDBJ databases">
        <authorList>
            <person name="Seilhamer J.J."/>
        </authorList>
    </citation>
    <scope>NUCLEOTIDE SEQUENCE [LARGE SCALE GENOMIC DNA]</scope>
    <source>
        <strain evidence="3 4">SDA_GO95</strain>
    </source>
</reference>
<evidence type="ECO:0000256" key="1">
    <source>
        <dbReference type="SAM" id="Phobius"/>
    </source>
</evidence>
<evidence type="ECO:0000313" key="3">
    <source>
        <dbReference type="EMBL" id="SCB69168.1"/>
    </source>
</evidence>
<gene>
    <name evidence="3" type="ORF">BWGO95_03320</name>
</gene>
<evidence type="ECO:0000313" key="4">
    <source>
        <dbReference type="Proteomes" id="UP000195696"/>
    </source>
</evidence>
<feature type="transmembrane region" description="Helical" evidence="1">
    <location>
        <begin position="88"/>
        <end position="118"/>
    </location>
</feature>
<dbReference type="GO" id="GO:0004175">
    <property type="term" value="F:endopeptidase activity"/>
    <property type="evidence" value="ECO:0007669"/>
    <property type="project" value="UniProtKB-ARBA"/>
</dbReference>
<dbReference type="Pfam" id="PF02517">
    <property type="entry name" value="Rce1-like"/>
    <property type="match status" value="1"/>
</dbReference>
<accession>A0A1G4EMW7</accession>
<dbReference type="RefSeq" id="WP_088099325.1">
    <property type="nucleotide sequence ID" value="NZ_FMAK01000037.1"/>
</dbReference>
<dbReference type="AlphaFoldDB" id="A0A1G4EMW7"/>
<dbReference type="Proteomes" id="UP000195696">
    <property type="component" value="Unassembled WGS sequence"/>
</dbReference>
<dbReference type="InterPro" id="IPR003675">
    <property type="entry name" value="Rce1/LyrA-like_dom"/>
</dbReference>
<dbReference type="EMBL" id="FMAK01000037">
    <property type="protein sequence ID" value="SCB69168.1"/>
    <property type="molecule type" value="Genomic_DNA"/>
</dbReference>
<feature type="domain" description="CAAX prenyl protease 2/Lysostaphin resistance protein A-like" evidence="2">
    <location>
        <begin position="50"/>
        <end position="125"/>
    </location>
</feature>
<protein>
    <recommendedName>
        <fullName evidence="2">CAAX prenyl protease 2/Lysostaphin resistance protein A-like domain-containing protein</fullName>
    </recommendedName>
</protein>
<sequence>MIKKIHQFFVNLHPISFILVMVILSYLITRPFILLLPEIQRNPSQNEPIYIQIVSVLIMAPIVETLIFQVFLFWILRCIPWIREHDLLIILIAALMFGLYHPFGITYIICITVTGILYNYAYLIYYKKNEKAYVTVSGFWIVFWIHEIDNIISLTIQNLYF</sequence>
<keyword evidence="1" id="KW-0812">Transmembrane</keyword>
<evidence type="ECO:0000259" key="2">
    <source>
        <dbReference type="Pfam" id="PF02517"/>
    </source>
</evidence>
<feature type="transmembrane region" description="Helical" evidence="1">
    <location>
        <begin position="12"/>
        <end position="29"/>
    </location>
</feature>
<proteinExistence type="predicted"/>
<dbReference type="GO" id="GO:0080120">
    <property type="term" value="P:CAAX-box protein maturation"/>
    <property type="evidence" value="ECO:0007669"/>
    <property type="project" value="UniProtKB-ARBA"/>
</dbReference>
<keyword evidence="1" id="KW-1133">Transmembrane helix</keyword>
<keyword evidence="1" id="KW-0472">Membrane</keyword>
<feature type="transmembrane region" description="Helical" evidence="1">
    <location>
        <begin position="49"/>
        <end position="76"/>
    </location>
</feature>
<name>A0A1G4EMW7_BACMY</name>
<organism evidence="3 4">
    <name type="scientific">Bacillus mycoides</name>
    <dbReference type="NCBI Taxonomy" id="1405"/>
    <lineage>
        <taxon>Bacteria</taxon>
        <taxon>Bacillati</taxon>
        <taxon>Bacillota</taxon>
        <taxon>Bacilli</taxon>
        <taxon>Bacillales</taxon>
        <taxon>Bacillaceae</taxon>
        <taxon>Bacillus</taxon>
        <taxon>Bacillus cereus group</taxon>
    </lineage>
</organism>